<organism evidence="1 2">
    <name type="scientific">Apiospora marii</name>
    <dbReference type="NCBI Taxonomy" id="335849"/>
    <lineage>
        <taxon>Eukaryota</taxon>
        <taxon>Fungi</taxon>
        <taxon>Dikarya</taxon>
        <taxon>Ascomycota</taxon>
        <taxon>Pezizomycotina</taxon>
        <taxon>Sordariomycetes</taxon>
        <taxon>Xylariomycetidae</taxon>
        <taxon>Amphisphaeriales</taxon>
        <taxon>Apiosporaceae</taxon>
        <taxon>Apiospora</taxon>
    </lineage>
</organism>
<proteinExistence type="predicted"/>
<name>A0ABR1SBI5_9PEZI</name>
<protein>
    <submittedName>
        <fullName evidence="1">Uncharacterized protein</fullName>
    </submittedName>
</protein>
<comment type="caution">
    <text evidence="1">The sequence shown here is derived from an EMBL/GenBank/DDBJ whole genome shotgun (WGS) entry which is preliminary data.</text>
</comment>
<reference evidence="1 2" key="1">
    <citation type="submission" date="2023-01" db="EMBL/GenBank/DDBJ databases">
        <title>Analysis of 21 Apiospora genomes using comparative genomics revels a genus with tremendous synthesis potential of carbohydrate active enzymes and secondary metabolites.</title>
        <authorList>
            <person name="Sorensen T."/>
        </authorList>
    </citation>
    <scope>NUCLEOTIDE SEQUENCE [LARGE SCALE GENOMIC DNA]</scope>
    <source>
        <strain evidence="1 2">CBS 20057</strain>
    </source>
</reference>
<dbReference type="EMBL" id="JAQQWI010000007">
    <property type="protein sequence ID" value="KAK8029211.1"/>
    <property type="molecule type" value="Genomic_DNA"/>
</dbReference>
<keyword evidence="2" id="KW-1185">Reference proteome</keyword>
<gene>
    <name evidence="1" type="ORF">PG991_006267</name>
</gene>
<evidence type="ECO:0000313" key="2">
    <source>
        <dbReference type="Proteomes" id="UP001396898"/>
    </source>
</evidence>
<accession>A0ABR1SBI5</accession>
<dbReference type="Proteomes" id="UP001396898">
    <property type="component" value="Unassembled WGS sequence"/>
</dbReference>
<sequence length="376" mass="41920">MASSRPVSRTGIAAVHKVTNKIYRRTKYLERNVKGADQMTKLADKMLRCGTLQVGLHFELDLRNDTISTREDVTPAAFMQAMGCMPVAEKPEAKEYMAAALSHLHIMSDPLPFEFVQTAIVNLDAGNAPTSVYRDTLTRLMSDISTFHACTTAATSSGYSYLESPIVDPELSSKGLFDDLLELIIGSFGLFVMHDHILKSLHVYLRGATLTHYPKTQNEALQLFLAGSFENLQAGVKTSPRLITVEVMLRIARDMARINFFTRVVGHSLMIAFGRFDPENPDGAVQWQGTDIASIARSYKNFELLEHRMIGVLTAQVDSPINYKIDAQSLEDPVLQKLLEPTVKALQQQPGLEQFKLEHVLDPANNHFHAQFNPSD</sequence>
<evidence type="ECO:0000313" key="1">
    <source>
        <dbReference type="EMBL" id="KAK8029211.1"/>
    </source>
</evidence>